<keyword evidence="2" id="KW-1185">Reference proteome</keyword>
<gene>
    <name evidence="1" type="ORF">DPMN_035252</name>
</gene>
<evidence type="ECO:0000313" key="1">
    <source>
        <dbReference type="EMBL" id="KAH3872039.1"/>
    </source>
</evidence>
<name>A0A9D4RKU8_DREPO</name>
<dbReference type="AlphaFoldDB" id="A0A9D4RKU8"/>
<dbReference type="Proteomes" id="UP000828390">
    <property type="component" value="Unassembled WGS sequence"/>
</dbReference>
<proteinExistence type="predicted"/>
<reference evidence="1" key="1">
    <citation type="journal article" date="2019" name="bioRxiv">
        <title>The Genome of the Zebra Mussel, Dreissena polymorpha: A Resource for Invasive Species Research.</title>
        <authorList>
            <person name="McCartney M.A."/>
            <person name="Auch B."/>
            <person name="Kono T."/>
            <person name="Mallez S."/>
            <person name="Zhang Y."/>
            <person name="Obille A."/>
            <person name="Becker A."/>
            <person name="Abrahante J.E."/>
            <person name="Garbe J."/>
            <person name="Badalamenti J.P."/>
            <person name="Herman A."/>
            <person name="Mangelson H."/>
            <person name="Liachko I."/>
            <person name="Sullivan S."/>
            <person name="Sone E.D."/>
            <person name="Koren S."/>
            <person name="Silverstein K.A.T."/>
            <person name="Beckman K.B."/>
            <person name="Gohl D.M."/>
        </authorList>
    </citation>
    <scope>NUCLEOTIDE SEQUENCE</scope>
    <source>
        <strain evidence="1">Duluth1</strain>
        <tissue evidence="1">Whole animal</tissue>
    </source>
</reference>
<evidence type="ECO:0000313" key="2">
    <source>
        <dbReference type="Proteomes" id="UP000828390"/>
    </source>
</evidence>
<sequence>MTSYYPQTEIHFRKECRYIRRRFLLYQRHLYRLYRRCICGIAGDMSYLQYNQARSPPDTEPGCEVHYNSRCGFTQERHVSGTYILTRACNCLVSQT</sequence>
<reference evidence="1" key="2">
    <citation type="submission" date="2020-11" db="EMBL/GenBank/DDBJ databases">
        <authorList>
            <person name="McCartney M.A."/>
            <person name="Auch B."/>
            <person name="Kono T."/>
            <person name="Mallez S."/>
            <person name="Becker A."/>
            <person name="Gohl D.M."/>
            <person name="Silverstein K.A.T."/>
            <person name="Koren S."/>
            <person name="Bechman K.B."/>
            <person name="Herman A."/>
            <person name="Abrahante J.E."/>
            <person name="Garbe J."/>
        </authorList>
    </citation>
    <scope>NUCLEOTIDE SEQUENCE</scope>
    <source>
        <strain evidence="1">Duluth1</strain>
        <tissue evidence="1">Whole animal</tissue>
    </source>
</reference>
<dbReference type="EMBL" id="JAIWYP010000002">
    <property type="protein sequence ID" value="KAH3872039.1"/>
    <property type="molecule type" value="Genomic_DNA"/>
</dbReference>
<protein>
    <submittedName>
        <fullName evidence="1">Uncharacterized protein</fullName>
    </submittedName>
</protein>
<accession>A0A9D4RKU8</accession>
<organism evidence="1 2">
    <name type="scientific">Dreissena polymorpha</name>
    <name type="common">Zebra mussel</name>
    <name type="synonym">Mytilus polymorpha</name>
    <dbReference type="NCBI Taxonomy" id="45954"/>
    <lineage>
        <taxon>Eukaryota</taxon>
        <taxon>Metazoa</taxon>
        <taxon>Spiralia</taxon>
        <taxon>Lophotrochozoa</taxon>
        <taxon>Mollusca</taxon>
        <taxon>Bivalvia</taxon>
        <taxon>Autobranchia</taxon>
        <taxon>Heteroconchia</taxon>
        <taxon>Euheterodonta</taxon>
        <taxon>Imparidentia</taxon>
        <taxon>Neoheterodontei</taxon>
        <taxon>Myida</taxon>
        <taxon>Dreissenoidea</taxon>
        <taxon>Dreissenidae</taxon>
        <taxon>Dreissena</taxon>
    </lineage>
</organism>
<comment type="caution">
    <text evidence="1">The sequence shown here is derived from an EMBL/GenBank/DDBJ whole genome shotgun (WGS) entry which is preliminary data.</text>
</comment>